<evidence type="ECO:0000313" key="3">
    <source>
        <dbReference type="EMBL" id="MCA9728092.1"/>
    </source>
</evidence>
<evidence type="ECO:0000259" key="2">
    <source>
        <dbReference type="Pfam" id="PF13860"/>
    </source>
</evidence>
<dbReference type="InterPro" id="IPR011050">
    <property type="entry name" value="Pectin_lyase_fold/virulence"/>
</dbReference>
<sequence>MHTSRRFLRRAILALGLVILSLVPSVVRAGPNAGGTLLVHALEMVYSDGQSYCGPVPAGCDGVDARVDDAVVPVVWLAVAVFGDENQPRLRGVEFGIEYSGIGLVDWGTCAPTDYPTAGWPASGTGTSVVWVTNQTEHVVPVYWFAGYTYSATVPHFSMAPHPYNGGHFADDHVPSVLDEIAEYGTLGFYVDGSAPCPEAKTYVVRPDGHGDRPTIQSAIAVAAPGSVIELTDGVFRGPGNRDVRLSDTRLTIRSASGNPAACVIDCEGTPTENHRGFYIEYDWTAGPTIEGITVRNGYAGADFGYDAEGGAIRQHGPSVLYLRNCVFENCYATHTGGGIDSGGLLEVTDCVFRDCAAGGIYGGGLYQGADRVVLSGCRFEGNHAERGGGVALTHCEATVTDCRFEDNQATAGGGMFLYRATVALDGNTWSHNTAGNGGGLYLDEGSAQLGHATFVDNTAGSGTDVYCWNAPGSLSLYNAILAFGQGGEAFHCGQLEIDVAYTDMFGNAIEDWPPCLSDQATRPGNFSADPRFCDRSHRDYGLNGNSPCAVYWSASRGIVGAWPVGCGESPDPLRDRWSLASDTTALGEENQLASSAEPALAVGPNPFRDRTVLVCTVGTDAPRDLRLAIFDASGRQVRQLHQEAGAVGTRSTTWDGRDQTGSLLPAGTYFARLQVGRLERTARLTLLR</sequence>
<dbReference type="Gene3D" id="2.160.20.10">
    <property type="entry name" value="Single-stranded right-handed beta-helix, Pectin lyase-like"/>
    <property type="match status" value="1"/>
</dbReference>
<protein>
    <submittedName>
        <fullName evidence="3">Right-handed parallel beta-helix repeat-containing protein</fullName>
    </submittedName>
</protein>
<reference evidence="3" key="2">
    <citation type="journal article" date="2021" name="Microbiome">
        <title>Successional dynamics and alternative stable states in a saline activated sludge microbial community over 9 years.</title>
        <authorList>
            <person name="Wang Y."/>
            <person name="Ye J."/>
            <person name="Ju F."/>
            <person name="Liu L."/>
            <person name="Boyd J.A."/>
            <person name="Deng Y."/>
            <person name="Parks D.H."/>
            <person name="Jiang X."/>
            <person name="Yin X."/>
            <person name="Woodcroft B.J."/>
            <person name="Tyson G.W."/>
            <person name="Hugenholtz P."/>
            <person name="Polz M.F."/>
            <person name="Zhang T."/>
        </authorList>
    </citation>
    <scope>NUCLEOTIDE SEQUENCE</scope>
    <source>
        <strain evidence="3">HKST-UBA01</strain>
    </source>
</reference>
<dbReference type="Pfam" id="PF13860">
    <property type="entry name" value="FlgD_ig"/>
    <property type="match status" value="1"/>
</dbReference>
<feature type="domain" description="FlgD/Vpr Ig-like" evidence="2">
    <location>
        <begin position="625"/>
        <end position="671"/>
    </location>
</feature>
<dbReference type="InterPro" id="IPR039448">
    <property type="entry name" value="Beta_helix"/>
</dbReference>
<dbReference type="Proteomes" id="UP000697710">
    <property type="component" value="Unassembled WGS sequence"/>
</dbReference>
<dbReference type="EMBL" id="JAGQHR010000298">
    <property type="protein sequence ID" value="MCA9728092.1"/>
    <property type="molecule type" value="Genomic_DNA"/>
</dbReference>
<dbReference type="SMART" id="SM00710">
    <property type="entry name" value="PbH1"/>
    <property type="match status" value="4"/>
</dbReference>
<evidence type="ECO:0000259" key="1">
    <source>
        <dbReference type="Pfam" id="PF13229"/>
    </source>
</evidence>
<feature type="domain" description="Right handed beta helix" evidence="1">
    <location>
        <begin position="284"/>
        <end position="459"/>
    </location>
</feature>
<dbReference type="InterPro" id="IPR025965">
    <property type="entry name" value="FlgD/Vpr_Ig-like"/>
</dbReference>
<dbReference type="Pfam" id="PF13229">
    <property type="entry name" value="Beta_helix"/>
    <property type="match status" value="1"/>
</dbReference>
<name>A0A956M0V3_UNCEI</name>
<proteinExistence type="predicted"/>
<accession>A0A956M0V3</accession>
<gene>
    <name evidence="3" type="ORF">KC729_10445</name>
</gene>
<dbReference type="InterPro" id="IPR006626">
    <property type="entry name" value="PbH1"/>
</dbReference>
<evidence type="ECO:0000313" key="4">
    <source>
        <dbReference type="Proteomes" id="UP000697710"/>
    </source>
</evidence>
<dbReference type="Gene3D" id="2.60.40.4070">
    <property type="match status" value="1"/>
</dbReference>
<dbReference type="PANTHER" id="PTHR11319">
    <property type="entry name" value="G PROTEIN-COUPLED RECEPTOR-RELATED"/>
    <property type="match status" value="1"/>
</dbReference>
<reference evidence="3" key="1">
    <citation type="submission" date="2020-04" db="EMBL/GenBank/DDBJ databases">
        <authorList>
            <person name="Zhang T."/>
        </authorList>
    </citation>
    <scope>NUCLEOTIDE SEQUENCE</scope>
    <source>
        <strain evidence="3">HKST-UBA01</strain>
    </source>
</reference>
<dbReference type="AlphaFoldDB" id="A0A956M0V3"/>
<comment type="caution">
    <text evidence="3">The sequence shown here is derived from an EMBL/GenBank/DDBJ whole genome shotgun (WGS) entry which is preliminary data.</text>
</comment>
<dbReference type="PANTHER" id="PTHR11319:SF35">
    <property type="entry name" value="OUTER MEMBRANE PROTEIN PMPC-RELATED"/>
    <property type="match status" value="1"/>
</dbReference>
<organism evidence="3 4">
    <name type="scientific">Eiseniibacteriota bacterium</name>
    <dbReference type="NCBI Taxonomy" id="2212470"/>
    <lineage>
        <taxon>Bacteria</taxon>
        <taxon>Candidatus Eiseniibacteriota</taxon>
    </lineage>
</organism>
<dbReference type="SUPFAM" id="SSF51126">
    <property type="entry name" value="Pectin lyase-like"/>
    <property type="match status" value="1"/>
</dbReference>
<dbReference type="InterPro" id="IPR012334">
    <property type="entry name" value="Pectin_lyas_fold"/>
</dbReference>